<keyword evidence="4" id="KW-1185">Reference proteome</keyword>
<gene>
    <name evidence="3" type="ORF">PP769_18775</name>
</gene>
<feature type="domain" description="Glycosyl transferase family 1" evidence="1">
    <location>
        <begin position="206"/>
        <end position="379"/>
    </location>
</feature>
<dbReference type="EC" id="2.4.-.-" evidence="3"/>
<keyword evidence="3" id="KW-0328">Glycosyltransferase</keyword>
<accession>A0AA96JWK0</accession>
<dbReference type="Proteomes" id="UP001302719">
    <property type="component" value="Chromosome"/>
</dbReference>
<dbReference type="Pfam" id="PF00534">
    <property type="entry name" value="Glycos_transf_1"/>
    <property type="match status" value="1"/>
</dbReference>
<evidence type="ECO:0000313" key="4">
    <source>
        <dbReference type="Proteomes" id="UP001302719"/>
    </source>
</evidence>
<protein>
    <submittedName>
        <fullName evidence="3">Glycosyltransferase</fullName>
        <ecNumber evidence="3">2.4.-.-</ecNumber>
    </submittedName>
</protein>
<dbReference type="EMBL" id="CP116967">
    <property type="protein sequence ID" value="WNM57991.1"/>
    <property type="molecule type" value="Genomic_DNA"/>
</dbReference>
<dbReference type="RefSeq" id="WP_312643162.1">
    <property type="nucleotide sequence ID" value="NZ_CP116967.1"/>
</dbReference>
<evidence type="ECO:0000313" key="3">
    <source>
        <dbReference type="EMBL" id="WNM57991.1"/>
    </source>
</evidence>
<feature type="domain" description="Glycosyltransferase subfamily 4-like N-terminal" evidence="2">
    <location>
        <begin position="27"/>
        <end position="191"/>
    </location>
</feature>
<dbReference type="SUPFAM" id="SSF53756">
    <property type="entry name" value="UDP-Glycosyltransferase/glycogen phosphorylase"/>
    <property type="match status" value="1"/>
</dbReference>
<dbReference type="Pfam" id="PF13579">
    <property type="entry name" value="Glyco_trans_4_4"/>
    <property type="match status" value="1"/>
</dbReference>
<dbReference type="PANTHER" id="PTHR12526">
    <property type="entry name" value="GLYCOSYLTRANSFERASE"/>
    <property type="match status" value="1"/>
</dbReference>
<organism evidence="3 4">
    <name type="scientific">Candidatus Nitrospira allomarina</name>
    <dbReference type="NCBI Taxonomy" id="3020900"/>
    <lineage>
        <taxon>Bacteria</taxon>
        <taxon>Pseudomonadati</taxon>
        <taxon>Nitrospirota</taxon>
        <taxon>Nitrospiria</taxon>
        <taxon>Nitrospirales</taxon>
        <taxon>Nitrospiraceae</taxon>
        <taxon>Nitrospira</taxon>
    </lineage>
</organism>
<evidence type="ECO:0000259" key="1">
    <source>
        <dbReference type="Pfam" id="PF00534"/>
    </source>
</evidence>
<name>A0AA96JWK0_9BACT</name>
<dbReference type="Gene3D" id="3.40.50.2000">
    <property type="entry name" value="Glycogen Phosphorylase B"/>
    <property type="match status" value="2"/>
</dbReference>
<keyword evidence="3" id="KW-0808">Transferase</keyword>
<sequence>MNRSGKSVLFFVPEWPALDSAILHAQVLSVASFLNQEGYSCRFAGAEITPSRAQEAVAVIAAQYHVRADVLPVLLPHAGAWGYWHSCWQVYASMRSELAGAGITHVYARSFIGSMWARRLARKLDAISIFDVRGLVGLEKQLTSGSTMKSRFISHLELQQGRRADRLTTVSENLKEYLEDKIGRHDVTVIPSCFNEARFFFDLNARSEIRQSLHLHQNDILLCYSGGMSAWQRIGDIISLFKRVCSADNRCKALFLTTSQAEVTGQLQTVQFPAGQSFVRGCAHQDVHRYLSAADIGIILRHDTPVNNVASPVKVGEYLACGLPVILTPGIGDYSDMLPAAGVGMLLDEKTDIADQVLQFIHQNNFGSLRDKAIRFAKNRLTMSANLNQYRLLYGGSPANRVWKC</sequence>
<proteinExistence type="predicted"/>
<reference evidence="3 4" key="1">
    <citation type="submission" date="2023-01" db="EMBL/GenBank/DDBJ databases">
        <title>Cultivation and genomic characterization of new, ubiquitous marine nitrite-oxidizing bacteria from the Nitrospirales.</title>
        <authorList>
            <person name="Mueller A.J."/>
            <person name="Daebeler A."/>
            <person name="Herbold C.W."/>
            <person name="Kirkegaard R.H."/>
            <person name="Daims H."/>
        </authorList>
    </citation>
    <scope>NUCLEOTIDE SEQUENCE [LARGE SCALE GENOMIC DNA]</scope>
    <source>
        <strain evidence="3 4">VA</strain>
    </source>
</reference>
<evidence type="ECO:0000259" key="2">
    <source>
        <dbReference type="Pfam" id="PF13579"/>
    </source>
</evidence>
<dbReference type="GO" id="GO:0016757">
    <property type="term" value="F:glycosyltransferase activity"/>
    <property type="evidence" value="ECO:0007669"/>
    <property type="project" value="UniProtKB-KW"/>
</dbReference>
<dbReference type="PANTHER" id="PTHR12526:SF630">
    <property type="entry name" value="GLYCOSYLTRANSFERASE"/>
    <property type="match status" value="1"/>
</dbReference>
<dbReference type="InterPro" id="IPR028098">
    <property type="entry name" value="Glyco_trans_4-like_N"/>
</dbReference>
<dbReference type="AlphaFoldDB" id="A0AA96JWK0"/>
<dbReference type="InterPro" id="IPR001296">
    <property type="entry name" value="Glyco_trans_1"/>
</dbReference>
<dbReference type="KEGG" id="nall:PP769_18775"/>